<keyword evidence="1" id="KW-0175">Coiled coil</keyword>
<dbReference type="OrthoDB" id="5418639at2759"/>
<comment type="caution">
    <text evidence="3">The sequence shown here is derived from an EMBL/GenBank/DDBJ whole genome shotgun (WGS) entry which is preliminary data.</text>
</comment>
<gene>
    <name evidence="3" type="ORF">H0H81_003215</name>
</gene>
<feature type="coiled-coil region" evidence="1">
    <location>
        <begin position="214"/>
        <end position="244"/>
    </location>
</feature>
<feature type="compositionally biased region" description="Polar residues" evidence="2">
    <location>
        <begin position="126"/>
        <end position="141"/>
    </location>
</feature>
<name>A0A9P7KPD9_9AGAR</name>
<sequence>MKLIEEALRETPSPTQSRTSAPPSTPSGGSQKRLDDIRHALTPFKPSPVLEMETSSRRDNITVSQSSWGCSQAPGSSSIFNRPITSSRSTGNIEADDSDEEALWAASDLSQAPLNEPPSTIPYLPPTTQGVDSGSSGSSYWRTDDPENPFDDSIALSQVSNSTSASSPYVPAPTSSSNTGHSAESIASMISGLNSIPDYLRKLERRLVAADRANVAKAKRIATLEEEVQRLQEVNRRLENSLSVSKMREH</sequence>
<dbReference type="Proteomes" id="UP000717328">
    <property type="component" value="Unassembled WGS sequence"/>
</dbReference>
<feature type="compositionally biased region" description="Low complexity" evidence="2">
    <location>
        <begin position="11"/>
        <end position="22"/>
    </location>
</feature>
<feature type="compositionally biased region" description="Polar residues" evidence="2">
    <location>
        <begin position="155"/>
        <end position="182"/>
    </location>
</feature>
<evidence type="ECO:0000313" key="4">
    <source>
        <dbReference type="Proteomes" id="UP000717328"/>
    </source>
</evidence>
<evidence type="ECO:0000256" key="1">
    <source>
        <dbReference type="SAM" id="Coils"/>
    </source>
</evidence>
<protein>
    <submittedName>
        <fullName evidence="3">Uncharacterized protein</fullName>
    </submittedName>
</protein>
<dbReference type="CDD" id="cd14686">
    <property type="entry name" value="bZIP"/>
    <property type="match status" value="1"/>
</dbReference>
<dbReference type="AlphaFoldDB" id="A0A9P7KPD9"/>
<evidence type="ECO:0000313" key="3">
    <source>
        <dbReference type="EMBL" id="KAG5654391.1"/>
    </source>
</evidence>
<feature type="compositionally biased region" description="Polar residues" evidence="2">
    <location>
        <begin position="61"/>
        <end position="92"/>
    </location>
</feature>
<reference evidence="3" key="1">
    <citation type="submission" date="2021-02" db="EMBL/GenBank/DDBJ databases">
        <authorList>
            <person name="Nieuwenhuis M."/>
            <person name="Van De Peppel L.J.J."/>
        </authorList>
    </citation>
    <scope>NUCLEOTIDE SEQUENCE</scope>
    <source>
        <strain evidence="3">D49</strain>
    </source>
</reference>
<feature type="compositionally biased region" description="Pro residues" evidence="2">
    <location>
        <begin position="115"/>
        <end position="125"/>
    </location>
</feature>
<feature type="region of interest" description="Disordered" evidence="2">
    <location>
        <begin position="1"/>
        <end position="182"/>
    </location>
</feature>
<proteinExistence type="predicted"/>
<keyword evidence="4" id="KW-1185">Reference proteome</keyword>
<dbReference type="EMBL" id="JABCKI010000009">
    <property type="protein sequence ID" value="KAG5654391.1"/>
    <property type="molecule type" value="Genomic_DNA"/>
</dbReference>
<evidence type="ECO:0000256" key="2">
    <source>
        <dbReference type="SAM" id="MobiDB-lite"/>
    </source>
</evidence>
<organism evidence="3 4">
    <name type="scientific">Sphagnurus paluster</name>
    <dbReference type="NCBI Taxonomy" id="117069"/>
    <lineage>
        <taxon>Eukaryota</taxon>
        <taxon>Fungi</taxon>
        <taxon>Dikarya</taxon>
        <taxon>Basidiomycota</taxon>
        <taxon>Agaricomycotina</taxon>
        <taxon>Agaricomycetes</taxon>
        <taxon>Agaricomycetidae</taxon>
        <taxon>Agaricales</taxon>
        <taxon>Tricholomatineae</taxon>
        <taxon>Lyophyllaceae</taxon>
        <taxon>Sphagnurus</taxon>
    </lineage>
</organism>
<reference evidence="3" key="2">
    <citation type="submission" date="2021-10" db="EMBL/GenBank/DDBJ databases">
        <title>Phylogenomics reveals ancestral predisposition of the termite-cultivated fungus Termitomyces towards a domesticated lifestyle.</title>
        <authorList>
            <person name="Auxier B."/>
            <person name="Grum-Grzhimaylo A."/>
            <person name="Cardenas M.E."/>
            <person name="Lodge J.D."/>
            <person name="Laessoe T."/>
            <person name="Pedersen O."/>
            <person name="Smith M.E."/>
            <person name="Kuyper T.W."/>
            <person name="Franco-Molano E.A."/>
            <person name="Baroni T.J."/>
            <person name="Aanen D.K."/>
        </authorList>
    </citation>
    <scope>NUCLEOTIDE SEQUENCE</scope>
    <source>
        <strain evidence="3">D49</strain>
    </source>
</reference>
<accession>A0A9P7KPD9</accession>